<sequence length="57" mass="6685">MKNDEKSKYTKEQLVNADKYRHSKDLLNALLDADKLYSHDDVEQLTKRFLKGKVKAC</sequence>
<accession>A0A7I8D1F7</accession>
<keyword evidence="2" id="KW-1185">Reference proteome</keyword>
<dbReference type="Proteomes" id="UP000593890">
    <property type="component" value="Chromosome"/>
</dbReference>
<dbReference type="RefSeq" id="WP_246441324.1">
    <property type="nucleotide sequence ID" value="NZ_AP023321.1"/>
</dbReference>
<dbReference type="AlphaFoldDB" id="A0A7I8D1F7"/>
<proteinExistence type="predicted"/>
<gene>
    <name evidence="1" type="ORF">C12CBH8_12760</name>
</gene>
<dbReference type="KEGG" id="sman:C12CBH8_12760"/>
<evidence type="ECO:0000313" key="2">
    <source>
        <dbReference type="Proteomes" id="UP000593890"/>
    </source>
</evidence>
<name>A0A7I8D1F7_9FIRM</name>
<organism evidence="1 2">
    <name type="scientific">Solibaculum mannosilyticum</name>
    <dbReference type="NCBI Taxonomy" id="2780922"/>
    <lineage>
        <taxon>Bacteria</taxon>
        <taxon>Bacillati</taxon>
        <taxon>Bacillota</taxon>
        <taxon>Clostridia</taxon>
        <taxon>Eubacteriales</taxon>
        <taxon>Oscillospiraceae</taxon>
        <taxon>Solibaculum</taxon>
    </lineage>
</organism>
<dbReference type="EMBL" id="AP023321">
    <property type="protein sequence ID" value="BCI60637.1"/>
    <property type="molecule type" value="Genomic_DNA"/>
</dbReference>
<evidence type="ECO:0000313" key="1">
    <source>
        <dbReference type="EMBL" id="BCI60637.1"/>
    </source>
</evidence>
<reference evidence="2" key="1">
    <citation type="submission" date="2020-07" db="EMBL/GenBank/DDBJ databases">
        <title>Complete genome sequencing of Clostridia bacterium strain 12CBH8.</title>
        <authorList>
            <person name="Sakamoto M."/>
            <person name="Murakami T."/>
            <person name="Mori H."/>
        </authorList>
    </citation>
    <scope>NUCLEOTIDE SEQUENCE [LARGE SCALE GENOMIC DNA]</scope>
    <source>
        <strain evidence="2">12CBH8</strain>
    </source>
</reference>
<protein>
    <submittedName>
        <fullName evidence="1">Uncharacterized protein</fullName>
    </submittedName>
</protein>